<proteinExistence type="predicted"/>
<dbReference type="EMBL" id="JBHTBQ010000004">
    <property type="protein sequence ID" value="MFC7418679.1"/>
    <property type="molecule type" value="Genomic_DNA"/>
</dbReference>
<protein>
    <submittedName>
        <fullName evidence="1">Uncharacterized protein</fullName>
    </submittedName>
</protein>
<sequence length="111" mass="12815">MFTTDSLIKIISEYELAPIETPDINVFGYLKLSIQICYSPKGRFFPRVLRKERIYAEPAYYEQREHLLDKVIIEVTVADDSCEWSDFLCDSEAAALEIALDQLSIRFNALS</sequence>
<dbReference type="Proteomes" id="UP001596473">
    <property type="component" value="Unassembled WGS sequence"/>
</dbReference>
<keyword evidence="2" id="KW-1185">Reference proteome</keyword>
<gene>
    <name evidence="1" type="ORF">ACFQNF_02145</name>
</gene>
<evidence type="ECO:0000313" key="1">
    <source>
        <dbReference type="EMBL" id="MFC7418679.1"/>
    </source>
</evidence>
<accession>A0ABW2QV62</accession>
<organism evidence="1 2">
    <name type="scientific">Iodobacter arcticus</name>
    <dbReference type="NCBI Taxonomy" id="590593"/>
    <lineage>
        <taxon>Bacteria</taxon>
        <taxon>Pseudomonadati</taxon>
        <taxon>Pseudomonadota</taxon>
        <taxon>Betaproteobacteria</taxon>
        <taxon>Neisseriales</taxon>
        <taxon>Chitinibacteraceae</taxon>
        <taxon>Iodobacter</taxon>
    </lineage>
</organism>
<evidence type="ECO:0000313" key="2">
    <source>
        <dbReference type="Proteomes" id="UP001596473"/>
    </source>
</evidence>
<name>A0ABW2QV62_9NEIS</name>
<reference evidence="2" key="1">
    <citation type="journal article" date="2019" name="Int. J. Syst. Evol. Microbiol.">
        <title>The Global Catalogue of Microorganisms (GCM) 10K type strain sequencing project: providing services to taxonomists for standard genome sequencing and annotation.</title>
        <authorList>
            <consortium name="The Broad Institute Genomics Platform"/>
            <consortium name="The Broad Institute Genome Sequencing Center for Infectious Disease"/>
            <person name="Wu L."/>
            <person name="Ma J."/>
        </authorList>
    </citation>
    <scope>NUCLEOTIDE SEQUENCE [LARGE SCALE GENOMIC DNA]</scope>
    <source>
        <strain evidence="2">CCUG 62945</strain>
    </source>
</reference>
<comment type="caution">
    <text evidence="1">The sequence shown here is derived from an EMBL/GenBank/DDBJ whole genome shotgun (WGS) entry which is preliminary data.</text>
</comment>
<dbReference type="RefSeq" id="WP_380185781.1">
    <property type="nucleotide sequence ID" value="NZ_JBHTBQ010000004.1"/>
</dbReference>